<dbReference type="OMA" id="HYQEDNN"/>
<dbReference type="AlphaFoldDB" id="E3LM86"/>
<reference evidence="1" key="1">
    <citation type="submission" date="2007-07" db="EMBL/GenBank/DDBJ databases">
        <title>PCAP assembly of the Caenorhabditis remanei genome.</title>
        <authorList>
            <consortium name="The Caenorhabditis remanei Sequencing Consortium"/>
            <person name="Wilson R.K."/>
        </authorList>
    </citation>
    <scope>NUCLEOTIDE SEQUENCE [LARGE SCALE GENOMIC DNA]</scope>
    <source>
        <strain evidence="1">PB4641</strain>
    </source>
</reference>
<protein>
    <submittedName>
        <fullName evidence="1">Uncharacterized protein</fullName>
    </submittedName>
</protein>
<evidence type="ECO:0000313" key="2">
    <source>
        <dbReference type="Proteomes" id="UP000008281"/>
    </source>
</evidence>
<sequence length="118" mass="13300">MEGVGTSTITRSTEDVPDIINSDQLLNNEEENVSIYSPYIDNNDNDGTIDREFIHVELISNCQEESEIQLEDSDNNCNVPEYNAEMSNTLSGLTRSLQPNIIMEEESNENIRSVDTLI</sequence>
<organism evidence="2">
    <name type="scientific">Caenorhabditis remanei</name>
    <name type="common">Caenorhabditis vulgaris</name>
    <dbReference type="NCBI Taxonomy" id="31234"/>
    <lineage>
        <taxon>Eukaryota</taxon>
        <taxon>Metazoa</taxon>
        <taxon>Ecdysozoa</taxon>
        <taxon>Nematoda</taxon>
        <taxon>Chromadorea</taxon>
        <taxon>Rhabditida</taxon>
        <taxon>Rhabditina</taxon>
        <taxon>Rhabditomorpha</taxon>
        <taxon>Rhabditoidea</taxon>
        <taxon>Rhabditidae</taxon>
        <taxon>Peloderinae</taxon>
        <taxon>Caenorhabditis</taxon>
    </lineage>
</organism>
<accession>E3LM86</accession>
<gene>
    <name evidence="1" type="ORF">CRE_28090</name>
</gene>
<proteinExistence type="predicted"/>
<name>E3LM86_CAERE</name>
<dbReference type="OrthoDB" id="5898807at2759"/>
<dbReference type="EMBL" id="DS268411">
    <property type="protein sequence ID" value="EFP02806.1"/>
    <property type="molecule type" value="Genomic_DNA"/>
</dbReference>
<dbReference type="HOGENOM" id="CLU_2075336_0_0_1"/>
<dbReference type="InParanoid" id="E3LM86"/>
<dbReference type="Proteomes" id="UP000008281">
    <property type="component" value="Unassembled WGS sequence"/>
</dbReference>
<keyword evidence="2" id="KW-1185">Reference proteome</keyword>
<dbReference type="eggNOG" id="ENOG502TDUV">
    <property type="taxonomic scope" value="Eukaryota"/>
</dbReference>
<evidence type="ECO:0000313" key="1">
    <source>
        <dbReference type="EMBL" id="EFP02806.1"/>
    </source>
</evidence>